<proteinExistence type="inferred from homology"/>
<keyword evidence="7" id="KW-0479">Metal-binding</keyword>
<gene>
    <name evidence="7" type="primary">hemH</name>
    <name evidence="10" type="ORF">J2W36_001311</name>
</gene>
<dbReference type="GO" id="GO:0004325">
    <property type="term" value="F:ferrochelatase activity"/>
    <property type="evidence" value="ECO:0007669"/>
    <property type="project" value="UniProtKB-EC"/>
</dbReference>
<evidence type="ECO:0000313" key="10">
    <source>
        <dbReference type="EMBL" id="MDP9899066.1"/>
    </source>
</evidence>
<comment type="pathway">
    <text evidence="7 8">Porphyrin-containing compound metabolism; protoheme biosynthesis; protoheme from protoporphyrin-IX: step 1/1.</text>
</comment>
<dbReference type="Gene3D" id="3.40.50.1400">
    <property type="match status" value="2"/>
</dbReference>
<sequence length="390" mass="42714">MPLPATHGAGSIPNPAHPTMPTPPPSSAPSSPRTAVLWCNLGSPDAPTAPAVRRYLSQFLHDHRVVEIPRAIWCLILHGIILRVRPAKSAAKYASIWLAEGSPLKVWTARQAALLDARLAARGHRVTVRDAMRYANPAIGDRLDTLQAEGVDRVLVLQAYPQYSATTTASVIDAVTAWTQRRRRLPEIRFVNDYHDDPAYIEALAQGVEAWWAVHGRPDQLVMSFHGIPARNIALGDPYQSQCLRTAQLLADRLQLSADQHRVTFQSRFGRAKWLEPYTEPTLRALGAAGVGRVDVMCPGFPSDCLETLEEIAMEGREAFLHAGGKTFHFIPCMNDSAVWIDAMTGLAERHLAGWDTQASNAPPTVDGALAQRLRDGTPPLSIESDGTVF</sequence>
<dbReference type="SUPFAM" id="SSF53800">
    <property type="entry name" value="Chelatase"/>
    <property type="match status" value="1"/>
</dbReference>
<keyword evidence="3 7" id="KW-0350">Heme biosynthesis</keyword>
<keyword evidence="5 7" id="KW-0627">Porphyrin biosynthesis</keyword>
<dbReference type="EC" id="4.98.1.1" evidence="7 8"/>
<comment type="catalytic activity">
    <reaction evidence="6">
        <text>Fe-coproporphyrin III + 2 H(+) = coproporphyrin III + Fe(2+)</text>
        <dbReference type="Rhea" id="RHEA:49572"/>
        <dbReference type="ChEBI" id="CHEBI:15378"/>
        <dbReference type="ChEBI" id="CHEBI:29033"/>
        <dbReference type="ChEBI" id="CHEBI:68438"/>
        <dbReference type="ChEBI" id="CHEBI:131725"/>
        <dbReference type="EC" id="4.99.1.9"/>
    </reaction>
    <physiologicalReaction direction="right-to-left" evidence="6">
        <dbReference type="Rhea" id="RHEA:49574"/>
    </physiologicalReaction>
</comment>
<dbReference type="CDD" id="cd03411">
    <property type="entry name" value="Ferrochelatase_N"/>
    <property type="match status" value="1"/>
</dbReference>
<evidence type="ECO:0000313" key="11">
    <source>
        <dbReference type="Proteomes" id="UP001226867"/>
    </source>
</evidence>
<dbReference type="InterPro" id="IPR019772">
    <property type="entry name" value="Ferrochelatase_AS"/>
</dbReference>
<dbReference type="HAMAP" id="MF_00323">
    <property type="entry name" value="Ferrochelatase"/>
    <property type="match status" value="1"/>
</dbReference>
<dbReference type="PANTHER" id="PTHR11108">
    <property type="entry name" value="FERROCHELATASE"/>
    <property type="match status" value="1"/>
</dbReference>
<organism evidence="10 11">
    <name type="scientific">Variovorax ginsengisoli</name>
    <dbReference type="NCBI Taxonomy" id="363844"/>
    <lineage>
        <taxon>Bacteria</taxon>
        <taxon>Pseudomonadati</taxon>
        <taxon>Pseudomonadota</taxon>
        <taxon>Betaproteobacteria</taxon>
        <taxon>Burkholderiales</taxon>
        <taxon>Comamonadaceae</taxon>
        <taxon>Variovorax</taxon>
    </lineage>
</organism>
<feature type="compositionally biased region" description="Pro residues" evidence="9">
    <location>
        <begin position="15"/>
        <end position="27"/>
    </location>
</feature>
<keyword evidence="4 7" id="KW-0456">Lyase</keyword>
<comment type="function">
    <text evidence="7 8">Catalyzes the ferrous insertion into protoporphyrin IX.</text>
</comment>
<feature type="binding site" evidence="7">
    <location>
        <position position="226"/>
    </location>
    <ligand>
        <name>Fe(2+)</name>
        <dbReference type="ChEBI" id="CHEBI:29033"/>
    </ligand>
</feature>
<dbReference type="PROSITE" id="PS00534">
    <property type="entry name" value="FERROCHELATASE"/>
    <property type="match status" value="1"/>
</dbReference>
<reference evidence="10 11" key="1">
    <citation type="submission" date="2023-07" db="EMBL/GenBank/DDBJ databases">
        <title>Sorghum-associated microbial communities from plants grown in Nebraska, USA.</title>
        <authorList>
            <person name="Schachtman D."/>
        </authorList>
    </citation>
    <scope>NUCLEOTIDE SEQUENCE [LARGE SCALE GENOMIC DNA]</scope>
    <source>
        <strain evidence="10 11">DS1607</strain>
    </source>
</reference>
<dbReference type="PANTHER" id="PTHR11108:SF1">
    <property type="entry name" value="FERROCHELATASE, MITOCHONDRIAL"/>
    <property type="match status" value="1"/>
</dbReference>
<evidence type="ECO:0000256" key="2">
    <source>
        <dbReference type="ARBA" id="ARBA00023004"/>
    </source>
</evidence>
<comment type="subcellular location">
    <subcellularLocation>
        <location evidence="7 8">Cytoplasm</location>
    </subcellularLocation>
</comment>
<dbReference type="InterPro" id="IPR033644">
    <property type="entry name" value="Ferrochelatase_C"/>
</dbReference>
<evidence type="ECO:0000256" key="3">
    <source>
        <dbReference type="ARBA" id="ARBA00023133"/>
    </source>
</evidence>
<evidence type="ECO:0000256" key="7">
    <source>
        <dbReference type="HAMAP-Rule" id="MF_00323"/>
    </source>
</evidence>
<dbReference type="Proteomes" id="UP001226867">
    <property type="component" value="Unassembled WGS sequence"/>
</dbReference>
<dbReference type="InterPro" id="IPR001015">
    <property type="entry name" value="Ferrochelatase"/>
</dbReference>
<evidence type="ECO:0000256" key="4">
    <source>
        <dbReference type="ARBA" id="ARBA00023239"/>
    </source>
</evidence>
<feature type="region of interest" description="Disordered" evidence="9">
    <location>
        <begin position="1"/>
        <end position="33"/>
    </location>
</feature>
<name>A0ABT9S3Z3_9BURK</name>
<dbReference type="EMBL" id="JAUSRO010000004">
    <property type="protein sequence ID" value="MDP9899066.1"/>
    <property type="molecule type" value="Genomic_DNA"/>
</dbReference>
<keyword evidence="2 7" id="KW-0408">Iron</keyword>
<evidence type="ECO:0000256" key="5">
    <source>
        <dbReference type="ARBA" id="ARBA00023244"/>
    </source>
</evidence>
<dbReference type="Pfam" id="PF00762">
    <property type="entry name" value="Ferrochelatase"/>
    <property type="match status" value="1"/>
</dbReference>
<feature type="binding site" evidence="7">
    <location>
        <position position="307"/>
    </location>
    <ligand>
        <name>Fe(2+)</name>
        <dbReference type="ChEBI" id="CHEBI:29033"/>
    </ligand>
</feature>
<evidence type="ECO:0000256" key="8">
    <source>
        <dbReference type="RuleBase" id="RU000607"/>
    </source>
</evidence>
<dbReference type="CDD" id="cd00419">
    <property type="entry name" value="Ferrochelatase_C"/>
    <property type="match status" value="1"/>
</dbReference>
<comment type="similarity">
    <text evidence="1 7 8">Belongs to the ferrochelatase family.</text>
</comment>
<keyword evidence="11" id="KW-1185">Reference proteome</keyword>
<comment type="catalytic activity">
    <reaction evidence="7 8">
        <text>heme b + 2 H(+) = protoporphyrin IX + Fe(2+)</text>
        <dbReference type="Rhea" id="RHEA:22584"/>
        <dbReference type="ChEBI" id="CHEBI:15378"/>
        <dbReference type="ChEBI" id="CHEBI:29033"/>
        <dbReference type="ChEBI" id="CHEBI:57306"/>
        <dbReference type="ChEBI" id="CHEBI:60344"/>
        <dbReference type="EC" id="4.98.1.1"/>
    </reaction>
</comment>
<evidence type="ECO:0000256" key="9">
    <source>
        <dbReference type="SAM" id="MobiDB-lite"/>
    </source>
</evidence>
<accession>A0ABT9S3Z3</accession>
<dbReference type="NCBIfam" id="TIGR00109">
    <property type="entry name" value="hemH"/>
    <property type="match status" value="1"/>
</dbReference>
<dbReference type="InterPro" id="IPR033659">
    <property type="entry name" value="Ferrochelatase_N"/>
</dbReference>
<comment type="caution">
    <text evidence="10">The sequence shown here is derived from an EMBL/GenBank/DDBJ whole genome shotgun (WGS) entry which is preliminary data.</text>
</comment>
<protein>
    <recommendedName>
        <fullName evidence="7 8">Ferrochelatase</fullName>
        <ecNumber evidence="7 8">4.98.1.1</ecNumber>
    </recommendedName>
    <alternativeName>
        <fullName evidence="7">Heme synthase</fullName>
    </alternativeName>
    <alternativeName>
        <fullName evidence="7">Protoheme ferro-lyase</fullName>
    </alternativeName>
</protein>
<keyword evidence="7 8" id="KW-0963">Cytoplasm</keyword>
<evidence type="ECO:0000256" key="1">
    <source>
        <dbReference type="ARBA" id="ARBA00007718"/>
    </source>
</evidence>
<evidence type="ECO:0000256" key="6">
    <source>
        <dbReference type="ARBA" id="ARBA00024536"/>
    </source>
</evidence>